<feature type="coiled-coil region" evidence="1">
    <location>
        <begin position="335"/>
        <end position="418"/>
    </location>
</feature>
<evidence type="ECO:0008006" key="9">
    <source>
        <dbReference type="Google" id="ProtNLM"/>
    </source>
</evidence>
<dbReference type="InterPro" id="IPR011989">
    <property type="entry name" value="ARM-like"/>
</dbReference>
<dbReference type="PROSITE" id="PS51231">
    <property type="entry name" value="DAD"/>
    <property type="match status" value="1"/>
</dbReference>
<name>R7TJ79_CAPTE</name>
<keyword evidence="1" id="KW-0175">Coiled coil</keyword>
<dbReference type="SUPFAM" id="SSF101447">
    <property type="entry name" value="Formin homology 2 domain (FH2 domain)"/>
    <property type="match status" value="1"/>
</dbReference>
<dbReference type="GO" id="GO:0031267">
    <property type="term" value="F:small GTPase binding"/>
    <property type="evidence" value="ECO:0007669"/>
    <property type="project" value="InterPro"/>
</dbReference>
<evidence type="ECO:0000313" key="6">
    <source>
        <dbReference type="EMBL" id="ELT93552.1"/>
    </source>
</evidence>
<evidence type="ECO:0000313" key="8">
    <source>
        <dbReference type="Proteomes" id="UP000014760"/>
    </source>
</evidence>
<dbReference type="EMBL" id="KB309695">
    <property type="protein sequence ID" value="ELT93552.1"/>
    <property type="molecule type" value="Genomic_DNA"/>
</dbReference>
<evidence type="ECO:0000256" key="1">
    <source>
        <dbReference type="SAM" id="Coils"/>
    </source>
</evidence>
<dbReference type="PROSITE" id="PS51232">
    <property type="entry name" value="GBD_FH3"/>
    <property type="match status" value="1"/>
</dbReference>
<dbReference type="FunCoup" id="R7TJ79">
    <property type="interactions" value="265"/>
</dbReference>
<protein>
    <recommendedName>
        <fullName evidence="9">FH2 domain-containing protein</fullName>
    </recommendedName>
</protein>
<dbReference type="Pfam" id="PF02181">
    <property type="entry name" value="FH2"/>
    <property type="match status" value="1"/>
</dbReference>
<dbReference type="OrthoDB" id="1104827at2759"/>
<dbReference type="Pfam" id="PF06371">
    <property type="entry name" value="Drf_GBD"/>
    <property type="match status" value="1"/>
</dbReference>
<feature type="domain" description="GBD/FH3" evidence="4">
    <location>
        <begin position="1"/>
        <end position="312"/>
    </location>
</feature>
<dbReference type="SMART" id="SM01139">
    <property type="entry name" value="Drf_FH3"/>
    <property type="match status" value="1"/>
</dbReference>
<dbReference type="EMBL" id="AMQN01012696">
    <property type="status" value="NOT_ANNOTATED_CDS"/>
    <property type="molecule type" value="Genomic_DNA"/>
</dbReference>
<reference evidence="7" key="3">
    <citation type="submission" date="2015-06" db="UniProtKB">
        <authorList>
            <consortium name="EnsemblMetazoa"/>
        </authorList>
    </citation>
    <scope>IDENTIFICATION</scope>
</reference>
<dbReference type="PANTHER" id="PTHR45725">
    <property type="entry name" value="FORMIN HOMOLOGY 2 FAMILY MEMBER"/>
    <property type="match status" value="1"/>
</dbReference>
<organism evidence="6">
    <name type="scientific">Capitella teleta</name>
    <name type="common">Polychaete worm</name>
    <dbReference type="NCBI Taxonomy" id="283909"/>
    <lineage>
        <taxon>Eukaryota</taxon>
        <taxon>Metazoa</taxon>
        <taxon>Spiralia</taxon>
        <taxon>Lophotrochozoa</taxon>
        <taxon>Annelida</taxon>
        <taxon>Polychaeta</taxon>
        <taxon>Sedentaria</taxon>
        <taxon>Scolecida</taxon>
        <taxon>Capitellidae</taxon>
        <taxon>Capitella</taxon>
    </lineage>
</organism>
<dbReference type="Gene3D" id="1.20.58.2220">
    <property type="entry name" value="Formin, FH2 domain"/>
    <property type="match status" value="1"/>
</dbReference>
<feature type="domain" description="FH2" evidence="5">
    <location>
        <begin position="490"/>
        <end position="886"/>
    </location>
</feature>
<keyword evidence="8" id="KW-1185">Reference proteome</keyword>
<dbReference type="InterPro" id="IPR015425">
    <property type="entry name" value="FH2_Formin"/>
</dbReference>
<reference evidence="8" key="1">
    <citation type="submission" date="2012-12" db="EMBL/GenBank/DDBJ databases">
        <authorList>
            <person name="Hellsten U."/>
            <person name="Grimwood J."/>
            <person name="Chapman J.A."/>
            <person name="Shapiro H."/>
            <person name="Aerts A."/>
            <person name="Otillar R.P."/>
            <person name="Terry A.Y."/>
            <person name="Boore J.L."/>
            <person name="Simakov O."/>
            <person name="Marletaz F."/>
            <person name="Cho S.-J."/>
            <person name="Edsinger-Gonzales E."/>
            <person name="Havlak P."/>
            <person name="Kuo D.-H."/>
            <person name="Larsson T."/>
            <person name="Lv J."/>
            <person name="Arendt D."/>
            <person name="Savage R."/>
            <person name="Osoegawa K."/>
            <person name="de Jong P."/>
            <person name="Lindberg D.R."/>
            <person name="Seaver E.C."/>
            <person name="Weisblat D.A."/>
            <person name="Putnam N.H."/>
            <person name="Grigoriev I.V."/>
            <person name="Rokhsar D.S."/>
        </authorList>
    </citation>
    <scope>NUCLEOTIDE SEQUENCE</scope>
    <source>
        <strain evidence="8">I ESC-2004</strain>
    </source>
</reference>
<dbReference type="SMART" id="SM00498">
    <property type="entry name" value="FH2"/>
    <property type="match status" value="1"/>
</dbReference>
<accession>R7TJ79</accession>
<dbReference type="OMA" id="SLEFRMH"/>
<dbReference type="InterPro" id="IPR010472">
    <property type="entry name" value="FH3_dom"/>
</dbReference>
<dbReference type="Proteomes" id="UP000014760">
    <property type="component" value="Unassembled WGS sequence"/>
</dbReference>
<feature type="region of interest" description="Disordered" evidence="2">
    <location>
        <begin position="541"/>
        <end position="563"/>
    </location>
</feature>
<dbReference type="InterPro" id="IPR016024">
    <property type="entry name" value="ARM-type_fold"/>
</dbReference>
<dbReference type="HOGENOM" id="CLU_002356_1_0_1"/>
<evidence type="ECO:0000259" key="3">
    <source>
        <dbReference type="PROSITE" id="PS51231"/>
    </source>
</evidence>
<dbReference type="PANTHER" id="PTHR45725:SF1">
    <property type="entry name" value="DISHEVELLED ASSOCIATED ACTIVATOR OF MORPHOGENESIS, ISOFORM D"/>
    <property type="match status" value="1"/>
</dbReference>
<feature type="compositionally biased region" description="Pro residues" evidence="2">
    <location>
        <begin position="450"/>
        <end position="477"/>
    </location>
</feature>
<dbReference type="AlphaFoldDB" id="R7TJ79"/>
<dbReference type="STRING" id="283909.R7TJ79"/>
<feature type="compositionally biased region" description="Polar residues" evidence="2">
    <location>
        <begin position="552"/>
        <end position="563"/>
    </location>
</feature>
<dbReference type="InterPro" id="IPR051425">
    <property type="entry name" value="Formin_Homology"/>
</dbReference>
<dbReference type="GO" id="GO:0030838">
    <property type="term" value="P:positive regulation of actin filament polymerization"/>
    <property type="evidence" value="ECO:0007669"/>
    <property type="project" value="TreeGrafter"/>
</dbReference>
<evidence type="ECO:0000259" key="5">
    <source>
        <dbReference type="PROSITE" id="PS51444"/>
    </source>
</evidence>
<dbReference type="PROSITE" id="PS51444">
    <property type="entry name" value="FH2"/>
    <property type="match status" value="1"/>
</dbReference>
<feature type="region of interest" description="Disordered" evidence="2">
    <location>
        <begin position="938"/>
        <end position="966"/>
    </location>
</feature>
<evidence type="ECO:0000256" key="2">
    <source>
        <dbReference type="SAM" id="MobiDB-lite"/>
    </source>
</evidence>
<dbReference type="GO" id="GO:0003779">
    <property type="term" value="F:actin binding"/>
    <property type="evidence" value="ECO:0007669"/>
    <property type="project" value="InterPro"/>
</dbReference>
<evidence type="ECO:0000313" key="7">
    <source>
        <dbReference type="EnsemblMetazoa" id="CapteP175180"/>
    </source>
</evidence>
<sequence length="966" mass="109814">MQRPCLYLQIFFTHDEEEVENRIKLVDSLKTALRTQPMSFVLRFLELNGLECLLDFLSSMDYATAHSAIHTSVLACIKALMNSSEGRSHVLAHPNGLDIVAQSLAMGSVRTKVLVLEMLGAVCLVPGGHRKVLDAFVHFQKYSAERTRFQTLINELDTTTDQYQDEVSLKTAIMSFINAALKYGPGQTQLEFRLHLRYEFLMLGIQPIIEKLRTHDNATLNRHLDFFEMVRAEDDKELAKKFDMSHVDTRSATAMFDLLRKKLSHSVAYQHVLSVLFHFLQLPCGNGPATIQHWQLIDRMVQQISLQTKGSDPDQRPLSIDVKKMIKQLASENTMKEVSQKMRELHRESDDLAAKLAKKQRECEIKAEEKEELMATLTKIKAKLDKETAGHIDTKAHINDLNQQLSDLSQLVDMERAERLRLEHAVKTGSLPDDAKAGCFGSNETHCTGVPPPPPPPPCIPPPPGGGPPGPPPPPGMAPSIAASISSLPKKNTPKSSQPLKSFNWAKLPENKVKETVWSDLDDTKLYKNLDLDEFEKTFSAYQRPPEDSQENLKSTSAKSSELSVIDGRRAQNCTILLSKLRMSNAELVKAIEKVDAEEEIPKDMCEQLLRYVPSPEEAQMLSEHAHEMEQMARADRFLFEMTRISHYEQKLTAIYYKKKFSERMADAKPKVEAVLEASKEIQKSRRLKRLLEIVLAFGNYMNKGHRGNAFGFRLNSLNKIVDTKSSLDRKVTLLHYLSDVVEKKFPDLTKLSHDIQHVHPAAKVNLTELENDMKTLRIGLKDIEQEVQHQKSTDSCSTKFISVMSDFLSVATYNFSELDDQFKDAKEKYEQVVKQFGEDPRSIQPEEFFGIFDLFLASFSEAKKDNERFKRQKLEEEKRNALMEAKMKMEKEKSKLRVNGESGEKKRKKAQGEKEEGEFDDLISALRTGDVFGEDMAKLKRTRRKPSLPKQASVETVRERVGPKA</sequence>
<dbReference type="SUPFAM" id="SSF48371">
    <property type="entry name" value="ARM repeat"/>
    <property type="match status" value="1"/>
</dbReference>
<feature type="region of interest" description="Disordered" evidence="2">
    <location>
        <begin position="448"/>
        <end position="482"/>
    </location>
</feature>
<feature type="compositionally biased region" description="Basic and acidic residues" evidence="2">
    <location>
        <begin position="957"/>
        <end position="966"/>
    </location>
</feature>
<proteinExistence type="predicted"/>
<feature type="region of interest" description="Disordered" evidence="2">
    <location>
        <begin position="889"/>
        <end position="921"/>
    </location>
</feature>
<feature type="domain" description="DAD" evidence="3">
    <location>
        <begin position="913"/>
        <end position="945"/>
    </location>
</feature>
<gene>
    <name evidence="6" type="ORF">CAPTEDRAFT_175180</name>
</gene>
<dbReference type="GO" id="GO:0030036">
    <property type="term" value="P:actin cytoskeleton organization"/>
    <property type="evidence" value="ECO:0007669"/>
    <property type="project" value="InterPro"/>
</dbReference>
<dbReference type="InterPro" id="IPR014768">
    <property type="entry name" value="GBD/FH3_dom"/>
</dbReference>
<dbReference type="Pfam" id="PF06367">
    <property type="entry name" value="Drf_FH3"/>
    <property type="match status" value="1"/>
</dbReference>
<dbReference type="InterPro" id="IPR010473">
    <property type="entry name" value="GTPase-bd"/>
</dbReference>
<reference evidence="6 8" key="2">
    <citation type="journal article" date="2013" name="Nature">
        <title>Insights into bilaterian evolution from three spiralian genomes.</title>
        <authorList>
            <person name="Simakov O."/>
            <person name="Marletaz F."/>
            <person name="Cho S.J."/>
            <person name="Edsinger-Gonzales E."/>
            <person name="Havlak P."/>
            <person name="Hellsten U."/>
            <person name="Kuo D.H."/>
            <person name="Larsson T."/>
            <person name="Lv J."/>
            <person name="Arendt D."/>
            <person name="Savage R."/>
            <person name="Osoegawa K."/>
            <person name="de Jong P."/>
            <person name="Grimwood J."/>
            <person name="Chapman J.A."/>
            <person name="Shapiro H."/>
            <person name="Aerts A."/>
            <person name="Otillar R.P."/>
            <person name="Terry A.Y."/>
            <person name="Boore J.L."/>
            <person name="Grigoriev I.V."/>
            <person name="Lindberg D.R."/>
            <person name="Seaver E.C."/>
            <person name="Weisblat D.A."/>
            <person name="Putnam N.H."/>
            <person name="Rokhsar D.S."/>
        </authorList>
    </citation>
    <scope>NUCLEOTIDE SEQUENCE</scope>
    <source>
        <strain evidence="6 8">I ESC-2004</strain>
    </source>
</reference>
<dbReference type="EnsemblMetazoa" id="CapteT175180">
    <property type="protein sequence ID" value="CapteP175180"/>
    <property type="gene ID" value="CapteG175180"/>
</dbReference>
<evidence type="ECO:0000259" key="4">
    <source>
        <dbReference type="PROSITE" id="PS51232"/>
    </source>
</evidence>
<dbReference type="InterPro" id="IPR042201">
    <property type="entry name" value="FH2_Formin_sf"/>
</dbReference>
<dbReference type="Gene3D" id="1.25.10.10">
    <property type="entry name" value="Leucine-rich Repeat Variant"/>
    <property type="match status" value="1"/>
</dbReference>
<dbReference type="InterPro" id="IPR014767">
    <property type="entry name" value="DAD_dom"/>
</dbReference>
<dbReference type="SMART" id="SM01140">
    <property type="entry name" value="Drf_GBD"/>
    <property type="match status" value="1"/>
</dbReference>
<dbReference type="Gene3D" id="1.10.238.150">
    <property type="entry name" value="Formin, FH3 diaphanous domain"/>
    <property type="match status" value="1"/>
</dbReference>